<evidence type="ECO:0000256" key="9">
    <source>
        <dbReference type="ARBA" id="ARBA00023049"/>
    </source>
</evidence>
<dbReference type="GO" id="GO:0006508">
    <property type="term" value="P:proteolysis"/>
    <property type="evidence" value="ECO:0007669"/>
    <property type="project" value="UniProtKB-KW"/>
</dbReference>
<feature type="compositionally biased region" description="Acidic residues" evidence="11">
    <location>
        <begin position="335"/>
        <end position="356"/>
    </location>
</feature>
<name>A0A4V1FXC9_9EURY</name>
<feature type="transmembrane region" description="Helical" evidence="12">
    <location>
        <begin position="48"/>
        <end position="68"/>
    </location>
</feature>
<evidence type="ECO:0000313" key="15">
    <source>
        <dbReference type="Proteomes" id="UP000302218"/>
    </source>
</evidence>
<feature type="transmembrane region" description="Helical" evidence="12">
    <location>
        <begin position="80"/>
        <end position="110"/>
    </location>
</feature>
<keyword evidence="10 12" id="KW-0472">Membrane</keyword>
<feature type="transmembrane region" description="Helical" evidence="12">
    <location>
        <begin position="151"/>
        <end position="173"/>
    </location>
</feature>
<proteinExistence type="predicted"/>
<dbReference type="GO" id="GO:0004222">
    <property type="term" value="F:metalloendopeptidase activity"/>
    <property type="evidence" value="ECO:0007669"/>
    <property type="project" value="InterPro"/>
</dbReference>
<dbReference type="InterPro" id="IPR050083">
    <property type="entry name" value="HtpX_protease"/>
</dbReference>
<keyword evidence="7" id="KW-0862">Zinc</keyword>
<evidence type="ECO:0000259" key="13">
    <source>
        <dbReference type="Pfam" id="PF01435"/>
    </source>
</evidence>
<keyword evidence="5" id="KW-0479">Metal-binding</keyword>
<protein>
    <submittedName>
        <fullName evidence="14">Peptidase M48 Ste24p</fullName>
    </submittedName>
</protein>
<evidence type="ECO:0000256" key="10">
    <source>
        <dbReference type="ARBA" id="ARBA00023136"/>
    </source>
</evidence>
<evidence type="ECO:0000256" key="8">
    <source>
        <dbReference type="ARBA" id="ARBA00022989"/>
    </source>
</evidence>
<keyword evidence="3" id="KW-0645">Protease</keyword>
<evidence type="ECO:0000256" key="4">
    <source>
        <dbReference type="ARBA" id="ARBA00022692"/>
    </source>
</evidence>
<evidence type="ECO:0000256" key="7">
    <source>
        <dbReference type="ARBA" id="ARBA00022833"/>
    </source>
</evidence>
<dbReference type="GO" id="GO:0046872">
    <property type="term" value="F:metal ion binding"/>
    <property type="evidence" value="ECO:0007669"/>
    <property type="project" value="UniProtKB-KW"/>
</dbReference>
<dbReference type="KEGG" id="nvr:FEJ81_00690"/>
<feature type="transmembrane region" description="Helical" evidence="12">
    <location>
        <begin position="116"/>
        <end position="139"/>
    </location>
</feature>
<reference evidence="15" key="1">
    <citation type="submission" date="2019-05" db="EMBL/GenBank/DDBJ databases">
        <title>Genome sequence and methylation pattern of the halophilic Archaeon Natrinema versiforme BOL5-4.</title>
        <authorList>
            <person name="DasSarma P."/>
            <person name="Anton B.P."/>
            <person name="DasSarma S.L."/>
            <person name="Martinez F.L."/>
            <person name="Guzman D."/>
            <person name="Roberts R.J."/>
            <person name="DasSarma S."/>
        </authorList>
    </citation>
    <scope>NUCLEOTIDE SEQUENCE [LARGE SCALE GENOMIC DNA]</scope>
    <source>
        <strain evidence="15">BOL5-4</strain>
    </source>
</reference>
<keyword evidence="6" id="KW-0378">Hydrolase</keyword>
<dbReference type="GeneID" id="40263743"/>
<gene>
    <name evidence="14" type="ORF">FEJ81_00690</name>
</gene>
<dbReference type="Proteomes" id="UP000302218">
    <property type="component" value="Chromosome"/>
</dbReference>
<keyword evidence="4 12" id="KW-0812">Transmembrane</keyword>
<evidence type="ECO:0000256" key="12">
    <source>
        <dbReference type="SAM" id="Phobius"/>
    </source>
</evidence>
<feature type="transmembrane region" description="Helical" evidence="12">
    <location>
        <begin position="12"/>
        <end position="42"/>
    </location>
</feature>
<dbReference type="OrthoDB" id="28389at2157"/>
<dbReference type="PANTHER" id="PTHR43221">
    <property type="entry name" value="PROTEASE HTPX"/>
    <property type="match status" value="1"/>
</dbReference>
<dbReference type="Gene3D" id="3.30.2010.10">
    <property type="entry name" value="Metalloproteases ('zincins'), catalytic domain"/>
    <property type="match status" value="1"/>
</dbReference>
<comment type="cofactor">
    <cofactor evidence="1">
        <name>Zn(2+)</name>
        <dbReference type="ChEBI" id="CHEBI:29105"/>
    </cofactor>
</comment>
<evidence type="ECO:0000313" key="14">
    <source>
        <dbReference type="EMBL" id="QCS40930.1"/>
    </source>
</evidence>
<feature type="region of interest" description="Disordered" evidence="11">
    <location>
        <begin position="332"/>
        <end position="356"/>
    </location>
</feature>
<dbReference type="Pfam" id="PF01435">
    <property type="entry name" value="Peptidase_M48"/>
    <property type="match status" value="2"/>
</dbReference>
<organism evidence="14 15">
    <name type="scientific">Natrinema versiforme</name>
    <dbReference type="NCBI Taxonomy" id="88724"/>
    <lineage>
        <taxon>Archaea</taxon>
        <taxon>Methanobacteriati</taxon>
        <taxon>Methanobacteriota</taxon>
        <taxon>Stenosarchaea group</taxon>
        <taxon>Halobacteria</taxon>
        <taxon>Halobacteriales</taxon>
        <taxon>Natrialbaceae</taxon>
        <taxon>Natrinema</taxon>
    </lineage>
</organism>
<dbReference type="PANTHER" id="PTHR43221:SF2">
    <property type="entry name" value="PROTEASE HTPX HOMOLOG"/>
    <property type="match status" value="1"/>
</dbReference>
<keyword evidence="2" id="KW-1003">Cell membrane</keyword>
<keyword evidence="8 12" id="KW-1133">Transmembrane helix</keyword>
<feature type="domain" description="Peptidase M48" evidence="13">
    <location>
        <begin position="396"/>
        <end position="507"/>
    </location>
</feature>
<feature type="domain" description="Peptidase M48" evidence="13">
    <location>
        <begin position="229"/>
        <end position="307"/>
    </location>
</feature>
<evidence type="ECO:0000256" key="6">
    <source>
        <dbReference type="ARBA" id="ARBA00022801"/>
    </source>
</evidence>
<accession>A0A4V1FXC9</accession>
<evidence type="ECO:0000256" key="2">
    <source>
        <dbReference type="ARBA" id="ARBA00022475"/>
    </source>
</evidence>
<evidence type="ECO:0000256" key="3">
    <source>
        <dbReference type="ARBA" id="ARBA00022670"/>
    </source>
</evidence>
<dbReference type="InterPro" id="IPR001915">
    <property type="entry name" value="Peptidase_M48"/>
</dbReference>
<dbReference type="AlphaFoldDB" id="A0A4V1FXC9"/>
<dbReference type="EMBL" id="CP040330">
    <property type="protein sequence ID" value="QCS40930.1"/>
    <property type="molecule type" value="Genomic_DNA"/>
</dbReference>
<evidence type="ECO:0000256" key="11">
    <source>
        <dbReference type="SAM" id="MobiDB-lite"/>
    </source>
</evidence>
<feature type="transmembrane region" description="Helical" evidence="12">
    <location>
        <begin position="179"/>
        <end position="203"/>
    </location>
</feature>
<sequence>MSTGSGWGSPVATGVSVVAFAFATIGVAAIGWITSLLLWTVAIGPGSALTAATVFAAVPLLVLGYVAVSAEGYPTLSMAAYVVCLAGATVAFLAAVWTTVFLFVVIPLGIDGAATAAGIVTLALAVAIAAVSVAAVTAVGESTDWTLVFRMAVAVLLLVLVTVGFLATLWLLAFALSALVVGPILGVYTAGGITLLVLIALGYREYTQVASIEQRADATPTTADDLPGIHATTTAVASQLGVPLPTISISETHAPEAMVVGFRPSETHLILSYGAVTALSDDELEAVIAHELAHVANRDAMVMTAVSTPVVLADGLRARVRDDLPFRGGRRRVEEEEWEPPAAEPDPETEWGDEEIFGPNDEWRAATHSPDPDDDEDDESDGWLLSLVLFVAATAAWLGSRAITAVLSRARETAADRTAVEVTGSPAALAGALRALDDRIAATPNRDLREVASVSSLSILPLEPMTTDPETPDSVLGGLRHRLSRLRVRLFRTHPPTEQRLAELEALERERR</sequence>
<evidence type="ECO:0000256" key="1">
    <source>
        <dbReference type="ARBA" id="ARBA00001947"/>
    </source>
</evidence>
<evidence type="ECO:0000256" key="5">
    <source>
        <dbReference type="ARBA" id="ARBA00022723"/>
    </source>
</evidence>
<dbReference type="RefSeq" id="WP_138243454.1">
    <property type="nucleotide sequence ID" value="NZ_CP040330.1"/>
</dbReference>
<keyword evidence="9" id="KW-0482">Metalloprotease</keyword>